<dbReference type="InterPro" id="IPR051601">
    <property type="entry name" value="Serine_prot/Carboxylest_S33"/>
</dbReference>
<accession>A0A323V8Z6</accession>
<dbReference type="SUPFAM" id="SSF53474">
    <property type="entry name" value="alpha/beta-Hydrolases"/>
    <property type="match status" value="1"/>
</dbReference>
<keyword evidence="3" id="KW-0378">Hydrolase</keyword>
<evidence type="ECO:0000259" key="4">
    <source>
        <dbReference type="Pfam" id="PF00561"/>
    </source>
</evidence>
<dbReference type="Pfam" id="PF08386">
    <property type="entry name" value="Abhydrolase_4"/>
    <property type="match status" value="1"/>
</dbReference>
<gene>
    <name evidence="7" type="ORF">DMO24_11060</name>
    <name evidence="6" type="ORF">FHX36_003443</name>
</gene>
<evidence type="ECO:0000256" key="3">
    <source>
        <dbReference type="ARBA" id="ARBA00022801"/>
    </source>
</evidence>
<comment type="similarity">
    <text evidence="1">Belongs to the peptidase S33 family.</text>
</comment>
<dbReference type="OrthoDB" id="4273853at2"/>
<dbReference type="Proteomes" id="UP000580718">
    <property type="component" value="Unassembled WGS sequence"/>
</dbReference>
<evidence type="ECO:0000313" key="6">
    <source>
        <dbReference type="EMBL" id="MBB3677708.1"/>
    </source>
</evidence>
<proteinExistence type="inferred from homology"/>
<keyword evidence="8" id="KW-1185">Reference proteome</keyword>
<evidence type="ECO:0000313" key="7">
    <source>
        <dbReference type="EMBL" id="PZA21295.1"/>
    </source>
</evidence>
<reference evidence="6 9" key="2">
    <citation type="submission" date="2020-08" db="EMBL/GenBank/DDBJ databases">
        <title>Sequencing the genomes of 1000 actinobacteria strains.</title>
        <authorList>
            <person name="Klenk H.-P."/>
        </authorList>
    </citation>
    <scope>NUCLEOTIDE SEQUENCE [LARGE SCALE GENOMIC DNA]</scope>
    <source>
        <strain evidence="6 9">DSM 16678</strain>
    </source>
</reference>
<evidence type="ECO:0000313" key="8">
    <source>
        <dbReference type="Proteomes" id="UP000247602"/>
    </source>
</evidence>
<dbReference type="Pfam" id="PF00561">
    <property type="entry name" value="Abhydrolase_1"/>
    <property type="match status" value="1"/>
</dbReference>
<dbReference type="EMBL" id="JACIBU010000001">
    <property type="protein sequence ID" value="MBB3677708.1"/>
    <property type="molecule type" value="Genomic_DNA"/>
</dbReference>
<evidence type="ECO:0000259" key="5">
    <source>
        <dbReference type="Pfam" id="PF08386"/>
    </source>
</evidence>
<dbReference type="InterPro" id="IPR029058">
    <property type="entry name" value="AB_hydrolase_fold"/>
</dbReference>
<reference evidence="7 8" key="1">
    <citation type="submission" date="2018-06" db="EMBL/GenBank/DDBJ databases">
        <title>Draft genome sequence of Modestobacter versicolor CP153-2.</title>
        <authorList>
            <person name="Gundlapally S.R."/>
        </authorList>
    </citation>
    <scope>NUCLEOTIDE SEQUENCE [LARGE SCALE GENOMIC DNA]</scope>
    <source>
        <strain evidence="7 8">CP153-2</strain>
    </source>
</reference>
<dbReference type="PANTHER" id="PTHR43248">
    <property type="entry name" value="2-SUCCINYL-6-HYDROXY-2,4-CYCLOHEXADIENE-1-CARBOXYLATE SYNTHASE"/>
    <property type="match status" value="1"/>
</dbReference>
<comment type="caution">
    <text evidence="7">The sequence shown here is derived from an EMBL/GenBank/DDBJ whole genome shotgun (WGS) entry which is preliminary data.</text>
</comment>
<evidence type="ECO:0000256" key="1">
    <source>
        <dbReference type="ARBA" id="ARBA00010088"/>
    </source>
</evidence>
<evidence type="ECO:0000256" key="2">
    <source>
        <dbReference type="ARBA" id="ARBA00022729"/>
    </source>
</evidence>
<dbReference type="AlphaFoldDB" id="A0A323V8Z6"/>
<sequence>MPSAARRRSPATRWTTPLVGALLLAGCTSTVPGSAEYAPPGSEGRVVREPCPRSSFECIDLGVPADHFTPGSPTWDVTFALQRATGERRGVFVVATGGPGASGIAEADLRVAGLPVEVTEHYDVVFFDQRGIGLSEPFRCDRTLAADTSGTLDTSSTAAERDEFARESAQLARDCFAEAGVDPADAGRYATRQAAEDLEAFRDWIDADQLVLYGESYGTQLQQTYAAAHPDRVAALVLDGVVDLATDDMTFGLEAALAYSGVLGATLSSCDAQPTCARDAPGSALAQYDALAGQLAAAPQPYAFPLSDGRLDPRELTLEELEQAATWSMSDPWSRQQFQQAVNAAATGNLVPLARLASAAAAADPDTGAVANDPFFSDALYYAVQCADYDVVPAGSTGRAQLDVWLETGRAAGIDQARLDDVFYQDLPCLFWPETGAAPITPPTPSDPPYPLLALTADSDPNTPTQQAERVVARTLGDAALVVQQGGPHVLYGRGEPCVDEAVEQLLSTGRLPGRRTVCPGEVAGVYGPNPPATAAGYADARGAVDAVLDATLGNVTYTWWDGARDLTIGCDAGGTATYALGGDDLRLTLAECAWTADVPVDGELTVAEGGFGDARGSLSLPFAELDLDETQDELTGTFRGAPVG</sequence>
<protein>
    <submittedName>
        <fullName evidence="6">Pimeloyl-ACP methyl ester carboxylesterase</fullName>
    </submittedName>
</protein>
<dbReference type="GO" id="GO:0016787">
    <property type="term" value="F:hydrolase activity"/>
    <property type="evidence" value="ECO:0007669"/>
    <property type="project" value="UniProtKB-KW"/>
</dbReference>
<dbReference type="RefSeq" id="WP_110552335.1">
    <property type="nucleotide sequence ID" value="NZ_JACIBU010000001.1"/>
</dbReference>
<keyword evidence="2" id="KW-0732">Signal</keyword>
<dbReference type="PROSITE" id="PS51257">
    <property type="entry name" value="PROKAR_LIPOPROTEIN"/>
    <property type="match status" value="1"/>
</dbReference>
<dbReference type="InterPro" id="IPR013595">
    <property type="entry name" value="Pept_S33_TAP-like_C"/>
</dbReference>
<dbReference type="EMBL" id="QKNV01000099">
    <property type="protein sequence ID" value="PZA21295.1"/>
    <property type="molecule type" value="Genomic_DNA"/>
</dbReference>
<evidence type="ECO:0000313" key="9">
    <source>
        <dbReference type="Proteomes" id="UP000580718"/>
    </source>
</evidence>
<dbReference type="PANTHER" id="PTHR43248:SF29">
    <property type="entry name" value="TRIPEPTIDYL AMINOPEPTIDASE"/>
    <property type="match status" value="1"/>
</dbReference>
<dbReference type="Proteomes" id="UP000247602">
    <property type="component" value="Unassembled WGS sequence"/>
</dbReference>
<dbReference type="InterPro" id="IPR000073">
    <property type="entry name" value="AB_hydrolase_1"/>
</dbReference>
<name>A0A323V8Z6_9ACTN</name>
<feature type="domain" description="AB hydrolase-1" evidence="4">
    <location>
        <begin position="91"/>
        <end position="244"/>
    </location>
</feature>
<organism evidence="7 8">
    <name type="scientific">Modestobacter versicolor</name>
    <dbReference type="NCBI Taxonomy" id="429133"/>
    <lineage>
        <taxon>Bacteria</taxon>
        <taxon>Bacillati</taxon>
        <taxon>Actinomycetota</taxon>
        <taxon>Actinomycetes</taxon>
        <taxon>Geodermatophilales</taxon>
        <taxon>Geodermatophilaceae</taxon>
        <taxon>Modestobacter</taxon>
    </lineage>
</organism>
<dbReference type="Gene3D" id="3.40.50.1820">
    <property type="entry name" value="alpha/beta hydrolase"/>
    <property type="match status" value="1"/>
</dbReference>
<feature type="domain" description="Peptidase S33 tripeptidyl aminopeptidase-like C-terminal" evidence="5">
    <location>
        <begin position="424"/>
        <end position="519"/>
    </location>
</feature>